<dbReference type="OrthoDB" id="1038500at2"/>
<sequence>MALVLSSLLGFANTGTIHTIDAFPIAITTNKTTNLIFPYEIQSVDRGSREVLVQKAKGVENILQLKAAKKDMKETNLTVITTDGKLYSFLLNYNPNPVALNYSFGKRDISEVAFSSEKNNEGILKKYSEIALGKKKKLRGVKDKGHGIKLRLIGLYVKDNVMYYRFHIENNSDIRYDIDQLRFFVRDRKKAKRTTYQELEVEPLYIYKDTDKVEGQSEQTLVVALPKQTMSNQKYLAVQLMEENGGRHLELKIKNSKLMRATVL</sequence>
<keyword evidence="2" id="KW-1185">Reference proteome</keyword>
<name>A0A3N0ELA0_SINP1</name>
<dbReference type="NCBIfam" id="TIGR03780">
    <property type="entry name" value="Bac_Flav_CT_N"/>
    <property type="match status" value="1"/>
</dbReference>
<dbReference type="AlphaFoldDB" id="A0A3N0ELA0"/>
<gene>
    <name evidence="1" type="primary">traN</name>
    <name evidence="1" type="ORF">ED312_08435</name>
</gene>
<organism evidence="1 2">
    <name type="scientific">Sinomicrobium pectinilyticum</name>
    <dbReference type="NCBI Taxonomy" id="1084421"/>
    <lineage>
        <taxon>Bacteria</taxon>
        <taxon>Pseudomonadati</taxon>
        <taxon>Bacteroidota</taxon>
        <taxon>Flavobacteriia</taxon>
        <taxon>Flavobacteriales</taxon>
        <taxon>Flavobacteriaceae</taxon>
        <taxon>Sinomicrobium</taxon>
    </lineage>
</organism>
<evidence type="ECO:0000313" key="1">
    <source>
        <dbReference type="EMBL" id="RNL88552.1"/>
    </source>
</evidence>
<evidence type="ECO:0000313" key="2">
    <source>
        <dbReference type="Proteomes" id="UP000267469"/>
    </source>
</evidence>
<reference evidence="1 2" key="1">
    <citation type="submission" date="2018-10" db="EMBL/GenBank/DDBJ databases">
        <title>Sinomicrobium pectinilyticum sp. nov., a pectinase-producing bacterium isolated from alkaline and saline soil, and emended description of the genus Sinomicrobium.</title>
        <authorList>
            <person name="Cheng B."/>
            <person name="Li C."/>
            <person name="Lai Q."/>
            <person name="Du M."/>
            <person name="Shao Z."/>
            <person name="Xu P."/>
            <person name="Yang C."/>
        </authorList>
    </citation>
    <scope>NUCLEOTIDE SEQUENCE [LARGE SCALE GENOMIC DNA]</scope>
    <source>
        <strain evidence="1 2">5DNS001</strain>
    </source>
</reference>
<dbReference type="Pfam" id="PF13595">
    <property type="entry name" value="DUF4138"/>
    <property type="match status" value="1"/>
</dbReference>
<dbReference type="EMBL" id="RJTM01000059">
    <property type="protein sequence ID" value="RNL88552.1"/>
    <property type="molecule type" value="Genomic_DNA"/>
</dbReference>
<protein>
    <submittedName>
        <fullName evidence="1">Conjugative transposon protein TraN</fullName>
    </submittedName>
</protein>
<comment type="caution">
    <text evidence="1">The sequence shown here is derived from an EMBL/GenBank/DDBJ whole genome shotgun (WGS) entry which is preliminary data.</text>
</comment>
<accession>A0A3N0ELA0</accession>
<dbReference type="Proteomes" id="UP000267469">
    <property type="component" value="Unassembled WGS sequence"/>
</dbReference>
<proteinExistence type="predicted"/>
<dbReference type="InterPro" id="IPR022298">
    <property type="entry name" value="Conjug_transposon_TraN"/>
</dbReference>